<dbReference type="EMBL" id="BPLQ01015232">
    <property type="protein sequence ID" value="GIY86590.1"/>
    <property type="molecule type" value="Genomic_DNA"/>
</dbReference>
<name>A0AAV4WUJ0_9ARAC</name>
<proteinExistence type="predicted"/>
<evidence type="ECO:0000313" key="2">
    <source>
        <dbReference type="Proteomes" id="UP001054837"/>
    </source>
</evidence>
<accession>A0AAV4WUJ0</accession>
<dbReference type="Proteomes" id="UP001054837">
    <property type="component" value="Unassembled WGS sequence"/>
</dbReference>
<dbReference type="AlphaFoldDB" id="A0AAV4WUJ0"/>
<keyword evidence="2" id="KW-1185">Reference proteome</keyword>
<protein>
    <submittedName>
        <fullName evidence="1">Uncharacterized protein</fullName>
    </submittedName>
</protein>
<evidence type="ECO:0000313" key="1">
    <source>
        <dbReference type="EMBL" id="GIY86590.1"/>
    </source>
</evidence>
<reference evidence="1 2" key="1">
    <citation type="submission" date="2021-06" db="EMBL/GenBank/DDBJ databases">
        <title>Caerostris darwini draft genome.</title>
        <authorList>
            <person name="Kono N."/>
            <person name="Arakawa K."/>
        </authorList>
    </citation>
    <scope>NUCLEOTIDE SEQUENCE [LARGE SCALE GENOMIC DNA]</scope>
</reference>
<comment type="caution">
    <text evidence="1">The sequence shown here is derived from an EMBL/GenBank/DDBJ whole genome shotgun (WGS) entry which is preliminary data.</text>
</comment>
<gene>
    <name evidence="1" type="ORF">CDAR_257841</name>
</gene>
<organism evidence="1 2">
    <name type="scientific">Caerostris darwini</name>
    <dbReference type="NCBI Taxonomy" id="1538125"/>
    <lineage>
        <taxon>Eukaryota</taxon>
        <taxon>Metazoa</taxon>
        <taxon>Ecdysozoa</taxon>
        <taxon>Arthropoda</taxon>
        <taxon>Chelicerata</taxon>
        <taxon>Arachnida</taxon>
        <taxon>Araneae</taxon>
        <taxon>Araneomorphae</taxon>
        <taxon>Entelegynae</taxon>
        <taxon>Araneoidea</taxon>
        <taxon>Araneidae</taxon>
        <taxon>Caerostris</taxon>
    </lineage>
</organism>
<sequence length="111" mass="12332">MTQTTHVNFRCSLCYIFSISPDRFTSNKSQPLPMNWMRVGVCKVKVRSEQMMGIGAFPGREIHLKGGKNNPPFDPVSLLFDGGNATLTHSHLARGSSTNLRTDSTTFQNLT</sequence>